<feature type="domain" description="FAD dependent oxidoreductase" evidence="6">
    <location>
        <begin position="5"/>
        <end position="359"/>
    </location>
</feature>
<dbReference type="EMBL" id="CP072133">
    <property type="protein sequence ID" value="QTH70173.1"/>
    <property type="molecule type" value="Genomic_DNA"/>
</dbReference>
<evidence type="ECO:0000313" key="8">
    <source>
        <dbReference type="Proteomes" id="UP000664904"/>
    </source>
</evidence>
<dbReference type="PANTHER" id="PTHR43104">
    <property type="entry name" value="L-2-HYDROXYGLUTARATE DEHYDROGENASE, MITOCHONDRIAL"/>
    <property type="match status" value="1"/>
</dbReference>
<accession>A0A975DE75</accession>
<dbReference type="AlphaFoldDB" id="A0A975DE75"/>
<keyword evidence="4" id="KW-0560">Oxidoreductase</keyword>
<gene>
    <name evidence="7" type="ORF">J5O05_08905</name>
</gene>
<evidence type="ECO:0000256" key="4">
    <source>
        <dbReference type="ARBA" id="ARBA00023002"/>
    </source>
</evidence>
<proteinExistence type="inferred from homology"/>
<evidence type="ECO:0000256" key="2">
    <source>
        <dbReference type="ARBA" id="ARBA00022630"/>
    </source>
</evidence>
<comment type="cofactor">
    <cofactor evidence="1">
        <name>FAD</name>
        <dbReference type="ChEBI" id="CHEBI:57692"/>
    </cofactor>
</comment>
<dbReference type="InterPro" id="IPR036188">
    <property type="entry name" value="FAD/NAD-bd_sf"/>
</dbReference>
<keyword evidence="3" id="KW-0274">FAD</keyword>
<dbReference type="RefSeq" id="WP_208841769.1">
    <property type="nucleotide sequence ID" value="NZ_CP072133.1"/>
</dbReference>
<evidence type="ECO:0000256" key="3">
    <source>
        <dbReference type="ARBA" id="ARBA00022827"/>
    </source>
</evidence>
<evidence type="ECO:0000313" key="7">
    <source>
        <dbReference type="EMBL" id="QTH70173.1"/>
    </source>
</evidence>
<organism evidence="7 8">
    <name type="scientific">Pseudoalteromonas xiamenensis</name>
    <dbReference type="NCBI Taxonomy" id="882626"/>
    <lineage>
        <taxon>Bacteria</taxon>
        <taxon>Pseudomonadati</taxon>
        <taxon>Pseudomonadota</taxon>
        <taxon>Gammaproteobacteria</taxon>
        <taxon>Alteromonadales</taxon>
        <taxon>Pseudoalteromonadaceae</taxon>
        <taxon>Pseudoalteromonas</taxon>
    </lineage>
</organism>
<dbReference type="GO" id="GO:0047545">
    <property type="term" value="F:(S)-2-hydroxyglutarate dehydrogenase activity"/>
    <property type="evidence" value="ECO:0007669"/>
    <property type="project" value="TreeGrafter"/>
</dbReference>
<dbReference type="Gene3D" id="3.50.50.60">
    <property type="entry name" value="FAD/NAD(P)-binding domain"/>
    <property type="match status" value="1"/>
</dbReference>
<dbReference type="InterPro" id="IPR006076">
    <property type="entry name" value="FAD-dep_OxRdtase"/>
</dbReference>
<dbReference type="Gene3D" id="3.30.9.10">
    <property type="entry name" value="D-Amino Acid Oxidase, subunit A, domain 2"/>
    <property type="match status" value="1"/>
</dbReference>
<dbReference type="Pfam" id="PF01266">
    <property type="entry name" value="DAO"/>
    <property type="match status" value="1"/>
</dbReference>
<keyword evidence="2" id="KW-0285">Flavoprotein</keyword>
<evidence type="ECO:0000256" key="1">
    <source>
        <dbReference type="ARBA" id="ARBA00001974"/>
    </source>
</evidence>
<reference evidence="7" key="1">
    <citation type="submission" date="2021-03" db="EMBL/GenBank/DDBJ databases">
        <title>Complete Genome of Pseudoalteromonas xiamenensis STKMTI.2, a new potential marine bacterium producing anti-Vibrio compounds.</title>
        <authorList>
            <person name="Handayani D.P."/>
            <person name="Isnansetyo A."/>
            <person name="Istiqomah I."/>
            <person name="Jumina J."/>
        </authorList>
    </citation>
    <scope>NUCLEOTIDE SEQUENCE</scope>
    <source>
        <strain evidence="7">STKMTI.2</strain>
    </source>
</reference>
<evidence type="ECO:0000256" key="5">
    <source>
        <dbReference type="ARBA" id="ARBA00037941"/>
    </source>
</evidence>
<dbReference type="PANTHER" id="PTHR43104:SF4">
    <property type="entry name" value="L-2-HYDROXYGLUTARATE DEHYDROGENASE, MITOCHONDRIAL"/>
    <property type="match status" value="1"/>
</dbReference>
<dbReference type="KEGG" id="pxi:J5O05_08905"/>
<comment type="similarity">
    <text evidence="5">Belongs to the L2HGDH family.</text>
</comment>
<dbReference type="Proteomes" id="UP000664904">
    <property type="component" value="Chromosome"/>
</dbReference>
<dbReference type="SUPFAM" id="SSF51905">
    <property type="entry name" value="FAD/NAD(P)-binding domain"/>
    <property type="match status" value="1"/>
</dbReference>
<protein>
    <submittedName>
        <fullName evidence="7">NAD(P)/FAD-dependent oxidoreductase</fullName>
    </submittedName>
</protein>
<sequence length="365" mass="40392">MDYIDTLVVGAGCIGLAIAARLSEKHEVLLVETEKQFAMHTSSRNSEVIHAGIYYPTDSLKATLCVLGKALLYEYCRRRKIPYAQLGKVLVAVNASETSSLNALVAQATLNGVEDLAFLSRQQLSHYAPDIKTHQGVLSPSTGIIDSHQFMLSLLAQLEQHQGSLVCQTQVTHIDVTNDGFIVTLNSQSETMQLRCRQLINAAGHGAQPLAHSIMGLNAATIPEQFFCRGVYFRYHGQHPFKHLIYPMPEAHGLGVHATLDLNGQLKFGPDTEFIDSLDYHLDETRQYAFVEAIRRYWPNLDASKLLPDYTGVRPKLSQSGFQDFVIQSRKDHAVPGLVNLYGIESPGLTASLAIAEYVERALED</sequence>
<evidence type="ECO:0000259" key="6">
    <source>
        <dbReference type="Pfam" id="PF01266"/>
    </source>
</evidence>
<keyword evidence="8" id="KW-1185">Reference proteome</keyword>
<name>A0A975DE75_9GAMM</name>